<dbReference type="PANTHER" id="PTHR14969:SF13">
    <property type="entry name" value="AT30094P"/>
    <property type="match status" value="1"/>
</dbReference>
<sequence>MNNELFYFFYNLAHRSAFFDQVIIFTAVYFPFIVMFLAFIYLLFYRKSLRDLIFVFFSAGLAGIISKLLKILIHTPRPALVLPDIQTLFAKISYTFPSDHASFFMALALSIFFIRKKAGYWFLFFALLVGIARVAAGVHFPVDILGGFALGALVAYFLKKV</sequence>
<dbReference type="Proteomes" id="UP000034646">
    <property type="component" value="Unassembled WGS sequence"/>
</dbReference>
<comment type="caution">
    <text evidence="3">The sequence shown here is derived from an EMBL/GenBank/DDBJ whole genome shotgun (WGS) entry which is preliminary data.</text>
</comment>
<evidence type="ECO:0000313" key="3">
    <source>
        <dbReference type="EMBL" id="KKT00036.1"/>
    </source>
</evidence>
<dbReference type="InterPro" id="IPR000326">
    <property type="entry name" value="PAP2/HPO"/>
</dbReference>
<feature type="transmembrane region" description="Helical" evidence="1">
    <location>
        <begin position="120"/>
        <end position="136"/>
    </location>
</feature>
<keyword evidence="1" id="KW-1133">Transmembrane helix</keyword>
<organism evidence="3 4">
    <name type="scientific">Candidatus Nomurabacteria bacterium GW2011_GWA2_43_15</name>
    <dbReference type="NCBI Taxonomy" id="1618738"/>
    <lineage>
        <taxon>Bacteria</taxon>
        <taxon>Candidatus Nomuraibacteriota</taxon>
    </lineage>
</organism>
<protein>
    <submittedName>
        <fullName evidence="3">PAP2 superfamily protein</fullName>
    </submittedName>
</protein>
<proteinExistence type="predicted"/>
<dbReference type="SUPFAM" id="SSF48317">
    <property type="entry name" value="Acid phosphatase/Vanadium-dependent haloperoxidase"/>
    <property type="match status" value="1"/>
</dbReference>
<dbReference type="STRING" id="1618738.UV76_C0014G0015"/>
<evidence type="ECO:0000313" key="4">
    <source>
        <dbReference type="Proteomes" id="UP000034646"/>
    </source>
</evidence>
<feature type="transmembrane region" description="Helical" evidence="1">
    <location>
        <begin position="52"/>
        <end position="73"/>
    </location>
</feature>
<feature type="transmembrane region" description="Helical" evidence="1">
    <location>
        <begin position="142"/>
        <end position="158"/>
    </location>
</feature>
<name>A0A0G1DQ55_9BACT</name>
<dbReference type="SMART" id="SM00014">
    <property type="entry name" value="acidPPc"/>
    <property type="match status" value="1"/>
</dbReference>
<feature type="transmembrane region" description="Helical" evidence="1">
    <location>
        <begin position="22"/>
        <end position="45"/>
    </location>
</feature>
<accession>A0A0G1DQ55</accession>
<evidence type="ECO:0000256" key="1">
    <source>
        <dbReference type="SAM" id="Phobius"/>
    </source>
</evidence>
<dbReference type="InterPro" id="IPR036938">
    <property type="entry name" value="PAP2/HPO_sf"/>
</dbReference>
<reference evidence="3 4" key="1">
    <citation type="journal article" date="2015" name="Nature">
        <title>rRNA introns, odd ribosomes, and small enigmatic genomes across a large radiation of phyla.</title>
        <authorList>
            <person name="Brown C.T."/>
            <person name="Hug L.A."/>
            <person name="Thomas B.C."/>
            <person name="Sharon I."/>
            <person name="Castelle C.J."/>
            <person name="Singh A."/>
            <person name="Wilkins M.J."/>
            <person name="Williams K.H."/>
            <person name="Banfield J.F."/>
        </authorList>
    </citation>
    <scope>NUCLEOTIDE SEQUENCE [LARGE SCALE GENOMIC DNA]</scope>
</reference>
<evidence type="ECO:0000259" key="2">
    <source>
        <dbReference type="SMART" id="SM00014"/>
    </source>
</evidence>
<dbReference type="Gene3D" id="1.20.144.10">
    <property type="entry name" value="Phosphatidic acid phosphatase type 2/haloperoxidase"/>
    <property type="match status" value="1"/>
</dbReference>
<gene>
    <name evidence="3" type="ORF">UV76_C0014G0015</name>
</gene>
<keyword evidence="1" id="KW-0472">Membrane</keyword>
<keyword evidence="1" id="KW-0812">Transmembrane</keyword>
<dbReference type="EMBL" id="LCFS01000014">
    <property type="protein sequence ID" value="KKT00036.1"/>
    <property type="molecule type" value="Genomic_DNA"/>
</dbReference>
<dbReference type="PANTHER" id="PTHR14969">
    <property type="entry name" value="SPHINGOSINE-1-PHOSPHATE PHOSPHOHYDROLASE"/>
    <property type="match status" value="1"/>
</dbReference>
<feature type="transmembrane region" description="Helical" evidence="1">
    <location>
        <begin position="93"/>
        <end position="113"/>
    </location>
</feature>
<dbReference type="AlphaFoldDB" id="A0A0G1DQ55"/>
<dbReference type="Pfam" id="PF01569">
    <property type="entry name" value="PAP2"/>
    <property type="match status" value="1"/>
</dbReference>
<feature type="domain" description="Phosphatidic acid phosphatase type 2/haloperoxidase" evidence="2">
    <location>
        <begin position="49"/>
        <end position="159"/>
    </location>
</feature>